<reference evidence="1 2" key="1">
    <citation type="journal article" date="2018" name="PLoS Genet.">
        <title>Population sequencing reveals clonal diversity and ancestral inbreeding in the grapevine cultivar Chardonnay.</title>
        <authorList>
            <person name="Roach M.J."/>
            <person name="Johnson D.L."/>
            <person name="Bohlmann J."/>
            <person name="van Vuuren H.J."/>
            <person name="Jones S.J."/>
            <person name="Pretorius I.S."/>
            <person name="Schmidt S.A."/>
            <person name="Borneman A.R."/>
        </authorList>
    </citation>
    <scope>NUCLEOTIDE SEQUENCE [LARGE SCALE GENOMIC DNA]</scope>
    <source>
        <strain evidence="2">cv. Chardonnay</strain>
        <tissue evidence="1">Leaf</tissue>
    </source>
</reference>
<comment type="caution">
    <text evidence="1">The sequence shown here is derived from an EMBL/GenBank/DDBJ whole genome shotgun (WGS) entry which is preliminary data.</text>
</comment>
<proteinExistence type="predicted"/>
<dbReference type="EMBL" id="QGNW01000724">
    <property type="protein sequence ID" value="RVW64172.1"/>
    <property type="molecule type" value="Genomic_DNA"/>
</dbReference>
<evidence type="ECO:0000313" key="1">
    <source>
        <dbReference type="EMBL" id="RVW64172.1"/>
    </source>
</evidence>
<name>A0A438FW28_VITVI</name>
<protein>
    <submittedName>
        <fullName evidence="1">Uncharacterized protein</fullName>
    </submittedName>
</protein>
<dbReference type="AlphaFoldDB" id="A0A438FW28"/>
<organism evidence="1 2">
    <name type="scientific">Vitis vinifera</name>
    <name type="common">Grape</name>
    <dbReference type="NCBI Taxonomy" id="29760"/>
    <lineage>
        <taxon>Eukaryota</taxon>
        <taxon>Viridiplantae</taxon>
        <taxon>Streptophyta</taxon>
        <taxon>Embryophyta</taxon>
        <taxon>Tracheophyta</taxon>
        <taxon>Spermatophyta</taxon>
        <taxon>Magnoliopsida</taxon>
        <taxon>eudicotyledons</taxon>
        <taxon>Gunneridae</taxon>
        <taxon>Pentapetalae</taxon>
        <taxon>rosids</taxon>
        <taxon>Vitales</taxon>
        <taxon>Vitaceae</taxon>
        <taxon>Viteae</taxon>
        <taxon>Vitis</taxon>
    </lineage>
</organism>
<gene>
    <name evidence="1" type="ORF">CK203_046353</name>
</gene>
<sequence>MSLSNFGMDSDIEGKVSSFNSLEELTIEVSSSKLWWDKIVDTVKKEVAALEKLTSLRFCFPEVDCLELFVTTSPVWKKNSCMTFQFASGHPDSTSPQILESFCYASNNSLKLVNTNGVNPIMLKLLMKTYAFGLINHKGVS</sequence>
<evidence type="ECO:0000313" key="2">
    <source>
        <dbReference type="Proteomes" id="UP000288805"/>
    </source>
</evidence>
<dbReference type="Proteomes" id="UP000288805">
    <property type="component" value="Unassembled WGS sequence"/>
</dbReference>
<accession>A0A438FW28</accession>